<comment type="caution">
    <text evidence="3">The sequence shown here is derived from an EMBL/GenBank/DDBJ whole genome shotgun (WGS) entry which is preliminary data.</text>
</comment>
<evidence type="ECO:0000256" key="1">
    <source>
        <dbReference type="SAM" id="MobiDB-lite"/>
    </source>
</evidence>
<dbReference type="Proteomes" id="UP000276055">
    <property type="component" value="Unassembled WGS sequence"/>
</dbReference>
<dbReference type="GO" id="GO:0008270">
    <property type="term" value="F:zinc ion binding"/>
    <property type="evidence" value="ECO:0007669"/>
    <property type="project" value="InterPro"/>
</dbReference>
<evidence type="ECO:0000259" key="2">
    <source>
        <dbReference type="SMART" id="SM00507"/>
    </source>
</evidence>
<keyword evidence="3" id="KW-0378">Hydrolase</keyword>
<dbReference type="OrthoDB" id="5241234at2"/>
<keyword evidence="3" id="KW-0540">Nuclease</keyword>
<feature type="compositionally biased region" description="Gly residues" evidence="1">
    <location>
        <begin position="354"/>
        <end position="364"/>
    </location>
</feature>
<keyword evidence="3" id="KW-0255">Endonuclease</keyword>
<feature type="domain" description="HNH nuclease" evidence="2">
    <location>
        <begin position="403"/>
        <end position="453"/>
    </location>
</feature>
<name>A0A495ETG5_9MICC</name>
<gene>
    <name evidence="3" type="ORF">C8D78_0910</name>
</gene>
<dbReference type="InterPro" id="IPR003615">
    <property type="entry name" value="HNH_nuc"/>
</dbReference>
<reference evidence="3 4" key="1">
    <citation type="submission" date="2018-10" db="EMBL/GenBank/DDBJ databases">
        <title>Genomic Encyclopedia of Type Strains, Phase IV (KMG-IV): sequencing the most valuable type-strain genomes for metagenomic binning, comparative biology and taxonomic classification.</title>
        <authorList>
            <person name="Goeker M."/>
        </authorList>
    </citation>
    <scope>NUCLEOTIDE SEQUENCE [LARGE SCALE GENOMIC DNA]</scope>
    <source>
        <strain evidence="3 4">DSM 25586</strain>
    </source>
</reference>
<feature type="region of interest" description="Disordered" evidence="1">
    <location>
        <begin position="491"/>
        <end position="546"/>
    </location>
</feature>
<dbReference type="CDD" id="cd00085">
    <property type="entry name" value="HNHc"/>
    <property type="match status" value="1"/>
</dbReference>
<feature type="region of interest" description="Disordered" evidence="1">
    <location>
        <begin position="305"/>
        <end position="366"/>
    </location>
</feature>
<dbReference type="GO" id="GO:0003676">
    <property type="term" value="F:nucleic acid binding"/>
    <property type="evidence" value="ECO:0007669"/>
    <property type="project" value="InterPro"/>
</dbReference>
<dbReference type="Gene3D" id="1.10.30.50">
    <property type="match status" value="1"/>
</dbReference>
<sequence length="567" mass="58758">MDGNQEPDVAQPKGVTVMDVALTLAAVRPAKDSAGMVDQLRELEDLKCAASALQARISVSFDIAQRREQADAGMPADKLGAGIGAQIALARRESPAKGGQLLGLAKALVTEMPHTLAGLETGQLNEWRATLLVRETACLTPADRAAVDEELAPDTGTFAGAGDRAIGAAARAAAYRRDPRSITQRAAHAATERHVSLRPAPDTMCHLTALLPVAEGVAVHTALTRHADSLRNAGDPRTRGQAMADALVERATGTPGGISGVEIQVILTDRTLFQSDAEPAVLPGYGVVPAEWARTLLTGHAAHYSADSGPAARRPPDPGDHGFNKHDPGAPPGPRVNCGSGDGDGAAPDPSDGAAGGVGTGGIADGRDGRDPAFALWLRRLYTHPGTGDLVAMDSRARIFPAGLRRFITARDHTCRTPYCDAPIRHLDHIIPHHDGGPTTVANGAGLCEACNHTKETPGWNARPIPGPEPQNGLAAGPGSAPGHRHTIELTTPTGHSYRSTAPAPPGTRLTGIPASGDHASGVPLSGTNLSRSLPHGAAQPSSCERRQLLERAKALKSLKRTTVAAA</sequence>
<feature type="compositionally biased region" description="Polar residues" evidence="1">
    <location>
        <begin position="491"/>
        <end position="500"/>
    </location>
</feature>
<organism evidence="3 4">
    <name type="scientific">Arthrobacter oryzae</name>
    <dbReference type="NCBI Taxonomy" id="409290"/>
    <lineage>
        <taxon>Bacteria</taxon>
        <taxon>Bacillati</taxon>
        <taxon>Actinomycetota</taxon>
        <taxon>Actinomycetes</taxon>
        <taxon>Micrococcales</taxon>
        <taxon>Micrococcaceae</taxon>
        <taxon>Arthrobacter</taxon>
    </lineage>
</organism>
<proteinExistence type="predicted"/>
<accession>A0A495ETG5</accession>
<evidence type="ECO:0000313" key="3">
    <source>
        <dbReference type="EMBL" id="RKR20278.1"/>
    </source>
</evidence>
<dbReference type="GO" id="GO:0004519">
    <property type="term" value="F:endonuclease activity"/>
    <property type="evidence" value="ECO:0007669"/>
    <property type="project" value="UniProtKB-KW"/>
</dbReference>
<dbReference type="InterPro" id="IPR002711">
    <property type="entry name" value="HNH"/>
</dbReference>
<evidence type="ECO:0000313" key="4">
    <source>
        <dbReference type="Proteomes" id="UP000276055"/>
    </source>
</evidence>
<dbReference type="EMBL" id="RBIR01000002">
    <property type="protein sequence ID" value="RKR20278.1"/>
    <property type="molecule type" value="Genomic_DNA"/>
</dbReference>
<dbReference type="SMART" id="SM00507">
    <property type="entry name" value="HNHc"/>
    <property type="match status" value="1"/>
</dbReference>
<protein>
    <submittedName>
        <fullName evidence="3">HNH endonuclease</fullName>
    </submittedName>
</protein>
<feature type="compositionally biased region" description="Basic and acidic residues" evidence="1">
    <location>
        <begin position="314"/>
        <end position="328"/>
    </location>
</feature>
<dbReference type="AlphaFoldDB" id="A0A495ETG5"/>
<dbReference type="Pfam" id="PF01844">
    <property type="entry name" value="HNH"/>
    <property type="match status" value="1"/>
</dbReference>